<reference evidence="2 3" key="1">
    <citation type="submission" date="2022-04" db="EMBL/GenBank/DDBJ databases">
        <title>Chromosome-level reference genomes for two strains of Caenorhabditis briggsae: an improved platform for comparative genomics.</title>
        <authorList>
            <person name="Stevens L."/>
            <person name="Andersen E."/>
        </authorList>
    </citation>
    <scope>NUCLEOTIDE SEQUENCE [LARGE SCALE GENOMIC DNA]</scope>
    <source>
        <strain evidence="2">VX34</strain>
        <tissue evidence="2">Whole-organism</tissue>
    </source>
</reference>
<protein>
    <submittedName>
        <fullName evidence="2">Uncharacterized protein</fullName>
    </submittedName>
</protein>
<feature type="compositionally biased region" description="Basic and acidic residues" evidence="1">
    <location>
        <begin position="84"/>
        <end position="104"/>
    </location>
</feature>
<proteinExistence type="predicted"/>
<name>A0AAE9J2K2_CAEBR</name>
<evidence type="ECO:0000313" key="3">
    <source>
        <dbReference type="Proteomes" id="UP000829354"/>
    </source>
</evidence>
<feature type="compositionally biased region" description="Basic and acidic residues" evidence="1">
    <location>
        <begin position="113"/>
        <end position="122"/>
    </location>
</feature>
<evidence type="ECO:0000313" key="2">
    <source>
        <dbReference type="EMBL" id="UMM12423.1"/>
    </source>
</evidence>
<dbReference type="Proteomes" id="UP000829354">
    <property type="component" value="Chromosome I"/>
</dbReference>
<keyword evidence="3" id="KW-1185">Reference proteome</keyword>
<dbReference type="AlphaFoldDB" id="A0AAE9J2K2"/>
<feature type="region of interest" description="Disordered" evidence="1">
    <location>
        <begin position="80"/>
        <end position="122"/>
    </location>
</feature>
<sequence>MEPNVEFYGIRWILQDRPSSHNSQDFEDGFQGRLQDWHYWIQDDRKRNGRGCLESGAIFNNYDDSFQRTDCHDSNQDHICSGTKVKDWQDSHKDDRSSGTKSKDSNVTGEEISSSRRDVRTL</sequence>
<dbReference type="EMBL" id="CP092620">
    <property type="protein sequence ID" value="UMM12423.1"/>
    <property type="molecule type" value="Genomic_DNA"/>
</dbReference>
<accession>A0AAE9J2K2</accession>
<organism evidence="2 3">
    <name type="scientific">Caenorhabditis briggsae</name>
    <dbReference type="NCBI Taxonomy" id="6238"/>
    <lineage>
        <taxon>Eukaryota</taxon>
        <taxon>Metazoa</taxon>
        <taxon>Ecdysozoa</taxon>
        <taxon>Nematoda</taxon>
        <taxon>Chromadorea</taxon>
        <taxon>Rhabditida</taxon>
        <taxon>Rhabditina</taxon>
        <taxon>Rhabditomorpha</taxon>
        <taxon>Rhabditoidea</taxon>
        <taxon>Rhabditidae</taxon>
        <taxon>Peloderinae</taxon>
        <taxon>Caenorhabditis</taxon>
    </lineage>
</organism>
<evidence type="ECO:0000256" key="1">
    <source>
        <dbReference type="SAM" id="MobiDB-lite"/>
    </source>
</evidence>
<gene>
    <name evidence="2" type="ORF">L5515_001205</name>
</gene>